<evidence type="ECO:0000313" key="1">
    <source>
        <dbReference type="EMBL" id="JAH23297.1"/>
    </source>
</evidence>
<protein>
    <submittedName>
        <fullName evidence="1">Uncharacterized protein</fullName>
    </submittedName>
</protein>
<dbReference type="AlphaFoldDB" id="A0A0E9R3I7"/>
<organism evidence="1">
    <name type="scientific">Anguilla anguilla</name>
    <name type="common">European freshwater eel</name>
    <name type="synonym">Muraena anguilla</name>
    <dbReference type="NCBI Taxonomy" id="7936"/>
    <lineage>
        <taxon>Eukaryota</taxon>
        <taxon>Metazoa</taxon>
        <taxon>Chordata</taxon>
        <taxon>Craniata</taxon>
        <taxon>Vertebrata</taxon>
        <taxon>Euteleostomi</taxon>
        <taxon>Actinopterygii</taxon>
        <taxon>Neopterygii</taxon>
        <taxon>Teleostei</taxon>
        <taxon>Anguilliformes</taxon>
        <taxon>Anguillidae</taxon>
        <taxon>Anguilla</taxon>
    </lineage>
</organism>
<reference evidence="1" key="2">
    <citation type="journal article" date="2015" name="Fish Shellfish Immunol.">
        <title>Early steps in the European eel (Anguilla anguilla)-Vibrio vulnificus interaction in the gills: Role of the RtxA13 toxin.</title>
        <authorList>
            <person name="Callol A."/>
            <person name="Pajuelo D."/>
            <person name="Ebbesson L."/>
            <person name="Teles M."/>
            <person name="MacKenzie S."/>
            <person name="Amaro C."/>
        </authorList>
    </citation>
    <scope>NUCLEOTIDE SEQUENCE</scope>
</reference>
<accession>A0A0E9R3I7</accession>
<dbReference type="EMBL" id="GBXM01085280">
    <property type="protein sequence ID" value="JAH23297.1"/>
    <property type="molecule type" value="Transcribed_RNA"/>
</dbReference>
<name>A0A0E9R3I7_ANGAN</name>
<reference evidence="1" key="1">
    <citation type="submission" date="2014-11" db="EMBL/GenBank/DDBJ databases">
        <authorList>
            <person name="Amaro Gonzalez C."/>
        </authorList>
    </citation>
    <scope>NUCLEOTIDE SEQUENCE</scope>
</reference>
<proteinExistence type="predicted"/>
<sequence length="25" mass="2763">MLGGDRPRLTGVQGTPGIIIPWWEI</sequence>